<dbReference type="PANTHER" id="PTHR15382:SF3">
    <property type="entry name" value="PROTEIN CANOPY HOMOLOG 4"/>
    <property type="match status" value="1"/>
</dbReference>
<name>A0A8J7NMG6_ATRSP</name>
<evidence type="ECO:0000313" key="7">
    <source>
        <dbReference type="Proteomes" id="UP000736164"/>
    </source>
</evidence>
<feature type="chain" id="PRO_5035226994" evidence="4">
    <location>
        <begin position="18"/>
        <end position="515"/>
    </location>
</feature>
<feature type="region of interest" description="Disordered" evidence="3">
    <location>
        <begin position="492"/>
        <end position="515"/>
    </location>
</feature>
<dbReference type="SUPFAM" id="SSF56281">
    <property type="entry name" value="Metallo-hydrolase/oxidoreductase"/>
    <property type="match status" value="1"/>
</dbReference>
<dbReference type="PANTHER" id="PTHR15382">
    <property type="entry name" value="CTG4A-RELATED"/>
    <property type="match status" value="1"/>
</dbReference>
<keyword evidence="2 4" id="KW-0732">Signal</keyword>
<feature type="signal peptide" evidence="4">
    <location>
        <begin position="1"/>
        <end position="17"/>
    </location>
</feature>
<comment type="similarity">
    <text evidence="1">Belongs to the canopy family.</text>
</comment>
<protein>
    <submittedName>
        <fullName evidence="6">CNPY4 protein</fullName>
    </submittedName>
</protein>
<dbReference type="AlphaFoldDB" id="A0A8J7NMG6"/>
<dbReference type="SMART" id="SM00849">
    <property type="entry name" value="Lactamase_B"/>
    <property type="match status" value="1"/>
</dbReference>
<dbReference type="Pfam" id="PF11938">
    <property type="entry name" value="DUF3456"/>
    <property type="match status" value="1"/>
</dbReference>
<evidence type="ECO:0000256" key="1">
    <source>
        <dbReference type="ARBA" id="ARBA00007285"/>
    </source>
</evidence>
<feature type="non-terminal residue" evidence="6">
    <location>
        <position position="515"/>
    </location>
</feature>
<evidence type="ECO:0000256" key="2">
    <source>
        <dbReference type="ARBA" id="ARBA00022729"/>
    </source>
</evidence>
<evidence type="ECO:0000256" key="4">
    <source>
        <dbReference type="SAM" id="SignalP"/>
    </source>
</evidence>
<proteinExistence type="inferred from homology"/>
<reference evidence="6" key="1">
    <citation type="journal article" date="2021" name="Cell">
        <title>Tracing the genetic footprints of vertebrate landing in non-teleost ray-finned fishes.</title>
        <authorList>
            <person name="Bi X."/>
            <person name="Wang K."/>
            <person name="Yang L."/>
            <person name="Pan H."/>
            <person name="Jiang H."/>
            <person name="Wei Q."/>
            <person name="Fang M."/>
            <person name="Yu H."/>
            <person name="Zhu C."/>
            <person name="Cai Y."/>
            <person name="He Y."/>
            <person name="Gan X."/>
            <person name="Zeng H."/>
            <person name="Yu D."/>
            <person name="Zhu Y."/>
            <person name="Jiang H."/>
            <person name="Qiu Q."/>
            <person name="Yang H."/>
            <person name="Zhang Y.E."/>
            <person name="Wang W."/>
            <person name="Zhu M."/>
            <person name="He S."/>
            <person name="Zhang G."/>
        </authorList>
    </citation>
    <scope>NUCLEOTIDE SEQUENCE</scope>
    <source>
        <strain evidence="6">Allg_001</strain>
    </source>
</reference>
<evidence type="ECO:0000256" key="3">
    <source>
        <dbReference type="SAM" id="MobiDB-lite"/>
    </source>
</evidence>
<dbReference type="Proteomes" id="UP000736164">
    <property type="component" value="Unassembled WGS sequence"/>
</dbReference>
<dbReference type="InterPro" id="IPR036866">
    <property type="entry name" value="RibonucZ/Hydroxyglut_hydro"/>
</dbReference>
<evidence type="ECO:0000313" key="6">
    <source>
        <dbReference type="EMBL" id="MBN3314814.1"/>
    </source>
</evidence>
<dbReference type="EMBL" id="JAAWVO010017430">
    <property type="protein sequence ID" value="MBN3314814.1"/>
    <property type="molecule type" value="Genomic_DNA"/>
</dbReference>
<comment type="caution">
    <text evidence="6">The sequence shown here is derived from an EMBL/GenBank/DDBJ whole genome shotgun (WGS) entry which is preliminary data.</text>
</comment>
<dbReference type="InterPro" id="IPR001279">
    <property type="entry name" value="Metallo-B-lactamas"/>
</dbReference>
<evidence type="ECO:0000259" key="5">
    <source>
        <dbReference type="SMART" id="SM00849"/>
    </source>
</evidence>
<feature type="domain" description="Metallo-beta-lactamase" evidence="5">
    <location>
        <begin position="323"/>
        <end position="484"/>
    </location>
</feature>
<organism evidence="6 7">
    <name type="scientific">Atractosteus spatula</name>
    <name type="common">Alligator gar</name>
    <name type="synonym">Lepisosteus spatula</name>
    <dbReference type="NCBI Taxonomy" id="7917"/>
    <lineage>
        <taxon>Eukaryota</taxon>
        <taxon>Metazoa</taxon>
        <taxon>Chordata</taxon>
        <taxon>Craniata</taxon>
        <taxon>Vertebrata</taxon>
        <taxon>Euteleostomi</taxon>
        <taxon>Actinopterygii</taxon>
        <taxon>Neopterygii</taxon>
        <taxon>Holostei</taxon>
        <taxon>Semionotiformes</taxon>
        <taxon>Lepisosteidae</taxon>
        <taxon>Atractosteus</taxon>
    </lineage>
</organism>
<sequence length="515" mass="56472">MKIILLAVLFFPSFSAGEEDERLPNKCEVCQYCCVCDSVVLAMELQASLDKTSRSKEVLELGEVLDTGKRKRKIKYNTSETRLAEAIDNICQGILEYNVHAERPGSLRYAKGTSETMMTLKNLVNKGVKVELGLPYELWDEPSVEVSDMKKQCETMLEQYEDVVEDWYFHHQDQRLETFLCEKRVLKGSDMGCLKEMWKGDVGKKGTPEKKTASAGGRGQENTEKKSDGGSFNRSPDPEGLEKGTQQVQEVGADQAVPERKIRGSSMAGQGWATAKMDLAQTTPLSIRTEPLGGPEIPGTPYSVAVLKEGYSHPQPDGSTRADGTITLLSGPRVVLVDTGGPWDRDLLLGRLAERGLGPGDVGWVVCTHGHSDHVGNLSLFPGATLVVGFDVCQGDRYLCTELAQRQPHAIDEHVAIVPTPGHTGSDVSVLVRGTSLGVVLVAGDLFERHTGEDGWREVSENPELQERSRREVLEVADVVIPGHGAPFRVYREPQRCSDELDSEDTSRPNHTGAA</sequence>
<dbReference type="Pfam" id="PF00753">
    <property type="entry name" value="Lactamase_B"/>
    <property type="match status" value="1"/>
</dbReference>
<keyword evidence="7" id="KW-1185">Reference proteome</keyword>
<feature type="non-terminal residue" evidence="6">
    <location>
        <position position="1"/>
    </location>
</feature>
<accession>A0A8J7NMG6</accession>
<gene>
    <name evidence="6" type="primary">Cnpy4</name>
    <name evidence="6" type="ORF">GTO95_0005986</name>
</gene>
<feature type="region of interest" description="Disordered" evidence="3">
    <location>
        <begin position="199"/>
        <end position="269"/>
    </location>
</feature>
<feature type="compositionally biased region" description="Basic and acidic residues" evidence="3">
    <location>
        <begin position="199"/>
        <end position="212"/>
    </location>
</feature>
<dbReference type="InterPro" id="IPR021852">
    <property type="entry name" value="DUF3456"/>
</dbReference>
<dbReference type="CDD" id="cd07711">
    <property type="entry name" value="MBLAC1-like_MBL-fold"/>
    <property type="match status" value="1"/>
</dbReference>
<dbReference type="Gene3D" id="3.60.15.10">
    <property type="entry name" value="Ribonuclease Z/Hydroxyacylglutathione hydrolase-like"/>
    <property type="match status" value="1"/>
</dbReference>